<dbReference type="AlphaFoldDB" id="A0A329RRB3"/>
<sequence>MTATLPSATIAKTTIATTIHRRRVDDMVHALWKLPTGTAAPARSARPAGVGHRLGGTCRSLTRTGHSEIDDVVDAQIPLSGEQSGRRDCSHAWRAIGIAGLLALAVVFAAGSYSILNLFPREQD</sequence>
<dbReference type="EMBL" id="RCMG01000438">
    <property type="protein sequence ID" value="KAG2854234.1"/>
    <property type="molecule type" value="Genomic_DNA"/>
</dbReference>
<dbReference type="EMBL" id="MJFZ01000576">
    <property type="protein sequence ID" value="RAW27277.1"/>
    <property type="molecule type" value="Genomic_DNA"/>
</dbReference>
<dbReference type="Proteomes" id="UP000774804">
    <property type="component" value="Unassembled WGS sequence"/>
</dbReference>
<accession>A0A329RRB3</accession>
<keyword evidence="1" id="KW-1133">Transmembrane helix</keyword>
<organism evidence="7 8">
    <name type="scientific">Phytophthora cactorum</name>
    <dbReference type="NCBI Taxonomy" id="29920"/>
    <lineage>
        <taxon>Eukaryota</taxon>
        <taxon>Sar</taxon>
        <taxon>Stramenopiles</taxon>
        <taxon>Oomycota</taxon>
        <taxon>Peronosporomycetes</taxon>
        <taxon>Peronosporales</taxon>
        <taxon>Peronosporaceae</taxon>
        <taxon>Phytophthora</taxon>
    </lineage>
</organism>
<feature type="transmembrane region" description="Helical" evidence="1">
    <location>
        <begin position="95"/>
        <end position="116"/>
    </location>
</feature>
<proteinExistence type="predicted"/>
<dbReference type="Proteomes" id="UP000251314">
    <property type="component" value="Unassembled WGS sequence"/>
</dbReference>
<name>A0A329RRB3_9STRA</name>
<keyword evidence="1" id="KW-0812">Transmembrane</keyword>
<gene>
    <name evidence="7" type="ORF">PC110_g16317</name>
    <name evidence="2" type="ORF">PC113_g13487</name>
    <name evidence="3" type="ORF">PC115_g17102</name>
    <name evidence="4" type="ORF">PC117_g20747</name>
    <name evidence="5" type="ORF">PC118_g18922</name>
    <name evidence="6" type="ORF">PC129_g12278</name>
</gene>
<evidence type="ECO:0000313" key="4">
    <source>
        <dbReference type="EMBL" id="KAG2905490.1"/>
    </source>
</evidence>
<evidence type="ECO:0000256" key="1">
    <source>
        <dbReference type="SAM" id="Phobius"/>
    </source>
</evidence>
<dbReference type="Proteomes" id="UP000736787">
    <property type="component" value="Unassembled WGS sequence"/>
</dbReference>
<dbReference type="EMBL" id="RCML01000978">
    <property type="protein sequence ID" value="KAG2966853.1"/>
    <property type="molecule type" value="Genomic_DNA"/>
</dbReference>
<evidence type="ECO:0000313" key="3">
    <source>
        <dbReference type="EMBL" id="KAG2897653.1"/>
    </source>
</evidence>
<dbReference type="Proteomes" id="UP000735874">
    <property type="component" value="Unassembled WGS sequence"/>
</dbReference>
<keyword evidence="1" id="KW-0472">Membrane</keyword>
<reference evidence="2" key="2">
    <citation type="submission" date="2018-10" db="EMBL/GenBank/DDBJ databases">
        <title>Effector identification in a new, highly contiguous assembly of the strawberry crown rot pathogen Phytophthora cactorum.</title>
        <authorList>
            <person name="Armitage A.D."/>
            <person name="Nellist C.F."/>
            <person name="Bates H."/>
            <person name="Vickerstaff R.J."/>
            <person name="Harrison R.J."/>
        </authorList>
    </citation>
    <scope>NUCLEOTIDE SEQUENCE</scope>
    <source>
        <strain evidence="2">15-7</strain>
        <strain evidence="3">4032</strain>
        <strain evidence="4">4040</strain>
        <strain evidence="5">P415</strain>
        <strain evidence="6">P421</strain>
    </source>
</reference>
<dbReference type="Proteomes" id="UP000760860">
    <property type="component" value="Unassembled WGS sequence"/>
</dbReference>
<dbReference type="EMBL" id="RCMI01000789">
    <property type="protein sequence ID" value="KAG2897653.1"/>
    <property type="molecule type" value="Genomic_DNA"/>
</dbReference>
<dbReference type="EMBL" id="RCMK01000988">
    <property type="protein sequence ID" value="KAG2905490.1"/>
    <property type="molecule type" value="Genomic_DNA"/>
</dbReference>
<evidence type="ECO:0000313" key="6">
    <source>
        <dbReference type="EMBL" id="KAG3216882.1"/>
    </source>
</evidence>
<protein>
    <submittedName>
        <fullName evidence="7">Uncharacterized protein</fullName>
    </submittedName>
</protein>
<dbReference type="VEuPathDB" id="FungiDB:PC110_g16317"/>
<comment type="caution">
    <text evidence="7">The sequence shown here is derived from an EMBL/GenBank/DDBJ whole genome shotgun (WGS) entry which is preliminary data.</text>
</comment>
<dbReference type="EMBL" id="RCMV01000457">
    <property type="protein sequence ID" value="KAG3216882.1"/>
    <property type="molecule type" value="Genomic_DNA"/>
</dbReference>
<evidence type="ECO:0000313" key="5">
    <source>
        <dbReference type="EMBL" id="KAG2966853.1"/>
    </source>
</evidence>
<evidence type="ECO:0000313" key="2">
    <source>
        <dbReference type="EMBL" id="KAG2854234.1"/>
    </source>
</evidence>
<evidence type="ECO:0000313" key="8">
    <source>
        <dbReference type="Proteomes" id="UP000251314"/>
    </source>
</evidence>
<evidence type="ECO:0000313" key="7">
    <source>
        <dbReference type="EMBL" id="RAW27277.1"/>
    </source>
</evidence>
<dbReference type="Proteomes" id="UP000697107">
    <property type="component" value="Unassembled WGS sequence"/>
</dbReference>
<reference evidence="7 8" key="1">
    <citation type="submission" date="2018-01" db="EMBL/GenBank/DDBJ databases">
        <title>Draft genome of the strawberry crown rot pathogen Phytophthora cactorum.</title>
        <authorList>
            <person name="Armitage A.D."/>
            <person name="Lysoe E."/>
            <person name="Nellist C.F."/>
            <person name="Harrison R.J."/>
            <person name="Brurberg M.B."/>
        </authorList>
    </citation>
    <scope>NUCLEOTIDE SEQUENCE [LARGE SCALE GENOMIC DNA]</scope>
    <source>
        <strain evidence="7 8">10300</strain>
    </source>
</reference>
<keyword evidence="8" id="KW-1185">Reference proteome</keyword>